<name>M2Q2B4_9FIRM</name>
<dbReference type="InterPro" id="IPR001387">
    <property type="entry name" value="Cro/C1-type_HTH"/>
</dbReference>
<dbReference type="PANTHER" id="PTHR46797:SF23">
    <property type="entry name" value="HTH-TYPE TRANSCRIPTIONAL REGULATOR SUTR"/>
    <property type="match status" value="1"/>
</dbReference>
<comment type="caution">
    <text evidence="5">The sequence shown here is derived from an EMBL/GenBank/DDBJ whole genome shotgun (WGS) entry which is preliminary data.</text>
</comment>
<protein>
    <recommendedName>
        <fullName evidence="4">HTH cro/C1-type domain-containing protein</fullName>
    </recommendedName>
</protein>
<evidence type="ECO:0000256" key="2">
    <source>
        <dbReference type="ARBA" id="ARBA00023125"/>
    </source>
</evidence>
<evidence type="ECO:0000256" key="3">
    <source>
        <dbReference type="ARBA" id="ARBA00023163"/>
    </source>
</evidence>
<proteinExistence type="predicted"/>
<keyword evidence="3" id="KW-0804">Transcription</keyword>
<evidence type="ECO:0000256" key="1">
    <source>
        <dbReference type="ARBA" id="ARBA00023015"/>
    </source>
</evidence>
<dbReference type="Gene3D" id="1.10.260.40">
    <property type="entry name" value="lambda repressor-like DNA-binding domains"/>
    <property type="match status" value="1"/>
</dbReference>
<dbReference type="OrthoDB" id="9781521at2"/>
<dbReference type="Proteomes" id="UP000011758">
    <property type="component" value="Unassembled WGS sequence"/>
</dbReference>
<gene>
    <name evidence="5" type="ORF">HMPREF9943_01342</name>
</gene>
<dbReference type="InterPro" id="IPR050807">
    <property type="entry name" value="TransReg_Diox_bact_type"/>
</dbReference>
<dbReference type="GO" id="GO:0003700">
    <property type="term" value="F:DNA-binding transcription factor activity"/>
    <property type="evidence" value="ECO:0007669"/>
    <property type="project" value="TreeGrafter"/>
</dbReference>
<dbReference type="AlphaFoldDB" id="M2Q2B4"/>
<reference evidence="5 6" key="1">
    <citation type="submission" date="2013-02" db="EMBL/GenBank/DDBJ databases">
        <title>The Genome Sequence of Lactobacillus catenaformis F0143.</title>
        <authorList>
            <consortium name="The Broad Institute Genome Sequencing Platform"/>
            <person name="Earl A."/>
            <person name="Ward D."/>
            <person name="Feldgarden M."/>
            <person name="Gevers D."/>
            <person name="Izard J."/>
            <person name="Blanton J.M."/>
            <person name="Mathney J."/>
            <person name="Dewhirst F.E."/>
            <person name="Young S.K."/>
            <person name="Zeng Q."/>
            <person name="Gargeya S."/>
            <person name="Fitzgerald M."/>
            <person name="Haas B."/>
            <person name="Abouelleil A."/>
            <person name="Alvarado L."/>
            <person name="Arachchi H.M."/>
            <person name="Berlin A."/>
            <person name="Chapman S.B."/>
            <person name="Gearin G."/>
            <person name="Goldberg J."/>
            <person name="Griggs A."/>
            <person name="Gujja S."/>
            <person name="Hansen M."/>
            <person name="Heiman D."/>
            <person name="Howarth C."/>
            <person name="Larimer J."/>
            <person name="Lui A."/>
            <person name="MacDonald P.J.P."/>
            <person name="McCowen C."/>
            <person name="Montmayeur A."/>
            <person name="Murphy C."/>
            <person name="Neiman D."/>
            <person name="Pearson M."/>
            <person name="Priest M."/>
            <person name="Roberts A."/>
            <person name="Saif S."/>
            <person name="Shea T."/>
            <person name="Sisk P."/>
            <person name="Stolte C."/>
            <person name="Sykes S."/>
            <person name="Wortman J."/>
            <person name="Nusbaum C."/>
            <person name="Birren B."/>
        </authorList>
    </citation>
    <scope>NUCLEOTIDE SEQUENCE [LARGE SCALE GENOMIC DNA]</scope>
    <source>
        <strain evidence="5 6">OT 569</strain>
    </source>
</reference>
<dbReference type="BioCyc" id="ECAT999415-HMP:GTTI-1377-MONOMER"/>
<keyword evidence="6" id="KW-1185">Reference proteome</keyword>
<dbReference type="RefSeq" id="WP_004803338.1">
    <property type="nucleotide sequence ID" value="NZ_AUGJ01000013.1"/>
</dbReference>
<evidence type="ECO:0000313" key="6">
    <source>
        <dbReference type="Proteomes" id="UP000011758"/>
    </source>
</evidence>
<dbReference type="CDD" id="cd00093">
    <property type="entry name" value="HTH_XRE"/>
    <property type="match status" value="1"/>
</dbReference>
<dbReference type="STRING" id="999415.HMPREF9943_01342"/>
<dbReference type="EMBL" id="AGEJ01000021">
    <property type="protein sequence ID" value="EMD16416.1"/>
    <property type="molecule type" value="Genomic_DNA"/>
</dbReference>
<dbReference type="InterPro" id="IPR010982">
    <property type="entry name" value="Lambda_DNA-bd_dom_sf"/>
</dbReference>
<sequence>MKTPEELMGMRVKELRKKAGLTQEELARLSYLDRSYIVSLENGHRNPTVITISRIAAGMGLRLVDYFDSPLFDELEKQEKKKNEEANSQ</sequence>
<dbReference type="PROSITE" id="PS50943">
    <property type="entry name" value="HTH_CROC1"/>
    <property type="match status" value="1"/>
</dbReference>
<dbReference type="GO" id="GO:0005829">
    <property type="term" value="C:cytosol"/>
    <property type="evidence" value="ECO:0007669"/>
    <property type="project" value="TreeGrafter"/>
</dbReference>
<feature type="domain" description="HTH cro/C1-type" evidence="4">
    <location>
        <begin position="12"/>
        <end position="67"/>
    </location>
</feature>
<evidence type="ECO:0000259" key="4">
    <source>
        <dbReference type="PROSITE" id="PS50943"/>
    </source>
</evidence>
<dbReference type="SMART" id="SM00530">
    <property type="entry name" value="HTH_XRE"/>
    <property type="match status" value="1"/>
</dbReference>
<keyword evidence="2" id="KW-0238">DNA-binding</keyword>
<dbReference type="SUPFAM" id="SSF47413">
    <property type="entry name" value="lambda repressor-like DNA-binding domains"/>
    <property type="match status" value="1"/>
</dbReference>
<organism evidence="5 6">
    <name type="scientific">Eggerthia catenaformis OT 569 = DSM 20559</name>
    <dbReference type="NCBI Taxonomy" id="999415"/>
    <lineage>
        <taxon>Bacteria</taxon>
        <taxon>Bacillati</taxon>
        <taxon>Bacillota</taxon>
        <taxon>Erysipelotrichia</taxon>
        <taxon>Erysipelotrichales</taxon>
        <taxon>Coprobacillaceae</taxon>
        <taxon>Eggerthia</taxon>
    </lineage>
</organism>
<dbReference type="GO" id="GO:0003677">
    <property type="term" value="F:DNA binding"/>
    <property type="evidence" value="ECO:0007669"/>
    <property type="project" value="UniProtKB-KW"/>
</dbReference>
<keyword evidence="1" id="KW-0805">Transcription regulation</keyword>
<accession>M2Q2B4</accession>
<dbReference type="Pfam" id="PF01381">
    <property type="entry name" value="HTH_3"/>
    <property type="match status" value="1"/>
</dbReference>
<evidence type="ECO:0000313" key="5">
    <source>
        <dbReference type="EMBL" id="EMD16416.1"/>
    </source>
</evidence>
<dbReference type="eggNOG" id="COG1476">
    <property type="taxonomic scope" value="Bacteria"/>
</dbReference>
<dbReference type="PANTHER" id="PTHR46797">
    <property type="entry name" value="HTH-TYPE TRANSCRIPTIONAL REGULATOR"/>
    <property type="match status" value="1"/>
</dbReference>